<dbReference type="EMBL" id="BSTI01000020">
    <property type="protein sequence ID" value="GLY70082.1"/>
    <property type="molecule type" value="Genomic_DNA"/>
</dbReference>
<dbReference type="AlphaFoldDB" id="A0A9W6R9L9"/>
<protein>
    <recommendedName>
        <fullName evidence="1">DUF4440 domain-containing protein</fullName>
    </recommendedName>
</protein>
<feature type="domain" description="DUF4440" evidence="1">
    <location>
        <begin position="8"/>
        <end position="114"/>
    </location>
</feature>
<dbReference type="Pfam" id="PF14534">
    <property type="entry name" value="DUF4440"/>
    <property type="match status" value="1"/>
</dbReference>
<evidence type="ECO:0000259" key="1">
    <source>
        <dbReference type="Pfam" id="PF14534"/>
    </source>
</evidence>
<comment type="caution">
    <text evidence="2">The sequence shown here is derived from an EMBL/GenBank/DDBJ whole genome shotgun (WGS) entry which is preliminary data.</text>
</comment>
<evidence type="ECO:0000313" key="2">
    <source>
        <dbReference type="EMBL" id="GLY70082.1"/>
    </source>
</evidence>
<dbReference type="Gene3D" id="3.10.450.50">
    <property type="match status" value="1"/>
</dbReference>
<keyword evidence="3" id="KW-1185">Reference proteome</keyword>
<dbReference type="InterPro" id="IPR027843">
    <property type="entry name" value="DUF4440"/>
</dbReference>
<gene>
    <name evidence="2" type="ORF">Atai01_67010</name>
</gene>
<dbReference type="RefSeq" id="WP_285489388.1">
    <property type="nucleotide sequence ID" value="NZ_BSTI01000020.1"/>
</dbReference>
<dbReference type="Proteomes" id="UP001165136">
    <property type="component" value="Unassembled WGS sequence"/>
</dbReference>
<dbReference type="InterPro" id="IPR032710">
    <property type="entry name" value="NTF2-like_dom_sf"/>
</dbReference>
<name>A0A9W6R9L9_9PSEU</name>
<evidence type="ECO:0000313" key="3">
    <source>
        <dbReference type="Proteomes" id="UP001165136"/>
    </source>
</evidence>
<sequence length="127" mass="13946">MNTTRDQVLQLGQRWAEAEQRGDTATLDALTTDDFTLVGPLGFVLNKPAWLARYRGGGLVTFSLVWDETTVRDYGDTAVVVGRHTQRAEYQGRPADGSFRATHIAVHRGGKWLLAGLHLSPIAQQGV</sequence>
<dbReference type="SUPFAM" id="SSF54427">
    <property type="entry name" value="NTF2-like"/>
    <property type="match status" value="1"/>
</dbReference>
<accession>A0A9W6R9L9</accession>
<organism evidence="2 3">
    <name type="scientific">Amycolatopsis taiwanensis</name>
    <dbReference type="NCBI Taxonomy" id="342230"/>
    <lineage>
        <taxon>Bacteria</taxon>
        <taxon>Bacillati</taxon>
        <taxon>Actinomycetota</taxon>
        <taxon>Actinomycetes</taxon>
        <taxon>Pseudonocardiales</taxon>
        <taxon>Pseudonocardiaceae</taxon>
        <taxon>Amycolatopsis</taxon>
    </lineage>
</organism>
<proteinExistence type="predicted"/>
<reference evidence="2" key="1">
    <citation type="submission" date="2023-03" db="EMBL/GenBank/DDBJ databases">
        <title>Amycolatopsis taiwanensis NBRC 103393.</title>
        <authorList>
            <person name="Ichikawa N."/>
            <person name="Sato H."/>
            <person name="Tonouchi N."/>
        </authorList>
    </citation>
    <scope>NUCLEOTIDE SEQUENCE</scope>
    <source>
        <strain evidence="2">NBRC 103393</strain>
    </source>
</reference>